<evidence type="ECO:0000313" key="3">
    <source>
        <dbReference type="Proteomes" id="UP000027222"/>
    </source>
</evidence>
<dbReference type="OrthoDB" id="3062029at2759"/>
<organism evidence="2 3">
    <name type="scientific">Galerina marginata (strain CBS 339.88)</name>
    <dbReference type="NCBI Taxonomy" id="685588"/>
    <lineage>
        <taxon>Eukaryota</taxon>
        <taxon>Fungi</taxon>
        <taxon>Dikarya</taxon>
        <taxon>Basidiomycota</taxon>
        <taxon>Agaricomycotina</taxon>
        <taxon>Agaricomycetes</taxon>
        <taxon>Agaricomycetidae</taxon>
        <taxon>Agaricales</taxon>
        <taxon>Agaricineae</taxon>
        <taxon>Strophariaceae</taxon>
        <taxon>Galerina</taxon>
    </lineage>
</organism>
<accession>A0A067SY34</accession>
<feature type="region of interest" description="Disordered" evidence="1">
    <location>
        <begin position="342"/>
        <end position="363"/>
    </location>
</feature>
<dbReference type="HOGENOM" id="CLU_763009_0_0_1"/>
<dbReference type="Proteomes" id="UP000027222">
    <property type="component" value="Unassembled WGS sequence"/>
</dbReference>
<protein>
    <submittedName>
        <fullName evidence="2">Uncharacterized protein</fullName>
    </submittedName>
</protein>
<evidence type="ECO:0000256" key="1">
    <source>
        <dbReference type="SAM" id="MobiDB-lite"/>
    </source>
</evidence>
<feature type="region of interest" description="Disordered" evidence="1">
    <location>
        <begin position="149"/>
        <end position="187"/>
    </location>
</feature>
<dbReference type="AlphaFoldDB" id="A0A067SY34"/>
<dbReference type="EMBL" id="KL142382">
    <property type="protein sequence ID" value="KDR74927.1"/>
    <property type="molecule type" value="Genomic_DNA"/>
</dbReference>
<feature type="compositionally biased region" description="Polar residues" evidence="1">
    <location>
        <begin position="171"/>
        <end position="187"/>
    </location>
</feature>
<keyword evidence="3" id="KW-1185">Reference proteome</keyword>
<gene>
    <name evidence="2" type="ORF">GALMADRAFT_141240</name>
</gene>
<name>A0A067SY34_GALM3</name>
<evidence type="ECO:0000313" key="2">
    <source>
        <dbReference type="EMBL" id="KDR74927.1"/>
    </source>
</evidence>
<sequence length="363" mass="40751">MNVIAPILSFSVRILRVFMPKDPVEECPHNMVPRFESGGRDSKPLDITQWARSMKLLSKPGDWEVTQMQWFKNTNGLEHEYLVIKVHSESLGVDLYLRFDRRATAEQIESRKLSRVVVEDEVYKRLSDNEREAVAKAVTAEQASLPRKRDLLNASKKSSSSEDGFVPEDTLVNSRHPNGQCSSGSSDNPELLATYSNFRYSFPLRDLALVAGTIVDSSDGYLILVQQCYWLARTIVGVSVEMYIPERIQKTQASSRAGKLTRLPFLGPVNLDNPKEIATLSAVAKKNIAEDDKLIHEEYMKGRGGVIQLTEDLERVTEQKAQLAKDLEQKNRENLKMKAEIEALRRGGEGSGGQSGGRDPKMI</sequence>
<proteinExistence type="predicted"/>
<reference evidence="3" key="1">
    <citation type="journal article" date="2014" name="Proc. Natl. Acad. Sci. U.S.A.">
        <title>Extensive sampling of basidiomycete genomes demonstrates inadequacy of the white-rot/brown-rot paradigm for wood decay fungi.</title>
        <authorList>
            <person name="Riley R."/>
            <person name="Salamov A.A."/>
            <person name="Brown D.W."/>
            <person name="Nagy L.G."/>
            <person name="Floudas D."/>
            <person name="Held B.W."/>
            <person name="Levasseur A."/>
            <person name="Lombard V."/>
            <person name="Morin E."/>
            <person name="Otillar R."/>
            <person name="Lindquist E.A."/>
            <person name="Sun H."/>
            <person name="LaButti K.M."/>
            <person name="Schmutz J."/>
            <person name="Jabbour D."/>
            <person name="Luo H."/>
            <person name="Baker S.E."/>
            <person name="Pisabarro A.G."/>
            <person name="Walton J.D."/>
            <person name="Blanchette R.A."/>
            <person name="Henrissat B."/>
            <person name="Martin F."/>
            <person name="Cullen D."/>
            <person name="Hibbett D.S."/>
            <person name="Grigoriev I.V."/>
        </authorList>
    </citation>
    <scope>NUCLEOTIDE SEQUENCE [LARGE SCALE GENOMIC DNA]</scope>
    <source>
        <strain evidence="3">CBS 339.88</strain>
    </source>
</reference>